<dbReference type="HOGENOM" id="CLU_008936_0_0_1"/>
<feature type="compositionally biased region" description="Basic and acidic residues" evidence="4">
    <location>
        <begin position="262"/>
        <end position="272"/>
    </location>
</feature>
<dbReference type="InterPro" id="IPR004148">
    <property type="entry name" value="BAR_dom"/>
</dbReference>
<feature type="domain" description="SH3" evidence="5">
    <location>
        <begin position="430"/>
        <end position="488"/>
    </location>
</feature>
<dbReference type="InterPro" id="IPR001452">
    <property type="entry name" value="SH3_domain"/>
</dbReference>
<dbReference type="InterPro" id="IPR027267">
    <property type="entry name" value="AH/BAR_dom_sf"/>
</dbReference>
<dbReference type="FunFam" id="2.30.30.40:FF:000072">
    <property type="entry name" value="Unconventional Myosin IB"/>
    <property type="match status" value="1"/>
</dbReference>
<feature type="region of interest" description="Disordered" evidence="4">
    <location>
        <begin position="554"/>
        <end position="669"/>
    </location>
</feature>
<dbReference type="Proteomes" id="UP000054166">
    <property type="component" value="Unassembled WGS sequence"/>
</dbReference>
<dbReference type="Pfam" id="PF03114">
    <property type="entry name" value="BAR"/>
    <property type="match status" value="1"/>
</dbReference>
<dbReference type="GO" id="GO:0043332">
    <property type="term" value="C:mating projection tip"/>
    <property type="evidence" value="ECO:0007669"/>
    <property type="project" value="TreeGrafter"/>
</dbReference>
<dbReference type="SUPFAM" id="SSF50044">
    <property type="entry name" value="SH3-domain"/>
    <property type="match status" value="1"/>
</dbReference>
<dbReference type="CDD" id="cd00174">
    <property type="entry name" value="SH3"/>
    <property type="match status" value="1"/>
</dbReference>
<dbReference type="PRINTS" id="PR00452">
    <property type="entry name" value="SH3DOMAIN"/>
</dbReference>
<evidence type="ECO:0000259" key="5">
    <source>
        <dbReference type="PROSITE" id="PS50002"/>
    </source>
</evidence>
<reference evidence="7 8" key="1">
    <citation type="submission" date="2014-04" db="EMBL/GenBank/DDBJ databases">
        <authorList>
            <consortium name="DOE Joint Genome Institute"/>
            <person name="Kuo A."/>
            <person name="Tarkka M."/>
            <person name="Buscot F."/>
            <person name="Kohler A."/>
            <person name="Nagy L.G."/>
            <person name="Floudas D."/>
            <person name="Copeland A."/>
            <person name="Barry K.W."/>
            <person name="Cichocki N."/>
            <person name="Veneault-Fourrey C."/>
            <person name="LaButti K."/>
            <person name="Lindquist E.A."/>
            <person name="Lipzen A."/>
            <person name="Lundell T."/>
            <person name="Morin E."/>
            <person name="Murat C."/>
            <person name="Sun H."/>
            <person name="Tunlid A."/>
            <person name="Henrissat B."/>
            <person name="Grigoriev I.V."/>
            <person name="Hibbett D.S."/>
            <person name="Martin F."/>
            <person name="Nordberg H.P."/>
            <person name="Cantor M.N."/>
            <person name="Hua S.X."/>
        </authorList>
    </citation>
    <scope>NUCLEOTIDE SEQUENCE [LARGE SCALE GENOMIC DNA]</scope>
    <source>
        <strain evidence="7 8">F 1598</strain>
    </source>
</reference>
<dbReference type="GO" id="GO:0006897">
    <property type="term" value="P:endocytosis"/>
    <property type="evidence" value="ECO:0007669"/>
    <property type="project" value="InterPro"/>
</dbReference>
<keyword evidence="1 2" id="KW-0728">SH3 domain</keyword>
<feature type="compositionally biased region" description="Basic and acidic residues" evidence="4">
    <location>
        <begin position="338"/>
        <end position="347"/>
    </location>
</feature>
<proteinExistence type="predicted"/>
<evidence type="ECO:0000313" key="7">
    <source>
        <dbReference type="EMBL" id="KIM89887.1"/>
    </source>
</evidence>
<dbReference type="Pfam" id="PF00018">
    <property type="entry name" value="SH3_1"/>
    <property type="match status" value="1"/>
</dbReference>
<dbReference type="OrthoDB" id="10263741at2759"/>
<sequence length="704" mass="77391">MASKQLGKLRQWAGEVISSRDKSTVTEEFRELEIDVELRKEGLLRLQSASEAYHHAISKKKDFPALDQGKEKLLPVDALGIVMRNHGEEFGEDSAFGTSLVKLGEAHSKVAALQEAFALTLQDTFLASIKRFGEDIKDYEHQRKKLDSRRLSYDAAISKLDKVKSSKKEKEKDRKEAEDELQTARLRYEETSEDVRARARAIQENEVQQLRDLTSFIDIEVNFVQKYLEVLQDVKSNWFDTSSLSPVDITRGSGPTHIFLRATDDTKSDAGHSKKSARSSRSNMADSSDSSGDESTETANRTGGNERRTRTGSGPSSRPPSRPTSRASRKRTNSAGGTEKEKSDKAGRRMSMAGWASSAVSSVTGRAKKDKDKFTTLTDDDQSDHDGGDLKRSSSRTSYTNQHLRSKSKDSPANASPKIPIRIIKPPSLQGKKLVRALYDFTGSTDELAFDAGDEIVVLNEVLDGWWMGELNGQKGLFPTSYTEVIPISPSKSFAAYRQTIGISPSSTDSPSTESPLYTDGYITNSVDDSHLFGDPQVVASRSPLWGNFDAESITDSAAEEDEEKRLMPAKQPLEDDDYDRHVRRRSASQPSRPSMLTGRSVPNLITTPASPAKKIPPPPPPRRSAPNILAPPPIPQRKQSAVGSRSSGSLCSSSPQSSSVSSLDHGVSPFESATEIPMAGCQNFRQNPFKPPGMCSNCSQVHM</sequence>
<protein>
    <recommendedName>
        <fullName evidence="9">BAR-domain-containing protein</fullName>
    </recommendedName>
</protein>
<feature type="region of interest" description="Disordered" evidence="4">
    <location>
        <begin position="261"/>
        <end position="424"/>
    </location>
</feature>
<evidence type="ECO:0008006" key="9">
    <source>
        <dbReference type="Google" id="ProtNLM"/>
    </source>
</evidence>
<gene>
    <name evidence="7" type="ORF">PILCRDRAFT_200026</name>
</gene>
<evidence type="ECO:0000313" key="8">
    <source>
        <dbReference type="Proteomes" id="UP000054166"/>
    </source>
</evidence>
<feature type="domain" description="BAR" evidence="6">
    <location>
        <begin position="14"/>
        <end position="247"/>
    </location>
</feature>
<dbReference type="Gene3D" id="1.20.1270.60">
    <property type="entry name" value="Arfaptin homology (AH) domain/BAR domain"/>
    <property type="match status" value="1"/>
</dbReference>
<dbReference type="Gene3D" id="2.30.30.40">
    <property type="entry name" value="SH3 Domains"/>
    <property type="match status" value="1"/>
</dbReference>
<dbReference type="PANTHER" id="PTHR47174:SF1">
    <property type="entry name" value="REDUCED VIABILITY UPON STARVATION PROTEIN 167"/>
    <property type="match status" value="1"/>
</dbReference>
<dbReference type="InterPro" id="IPR036028">
    <property type="entry name" value="SH3-like_dom_sf"/>
</dbReference>
<organism evidence="7 8">
    <name type="scientific">Piloderma croceum (strain F 1598)</name>
    <dbReference type="NCBI Taxonomy" id="765440"/>
    <lineage>
        <taxon>Eukaryota</taxon>
        <taxon>Fungi</taxon>
        <taxon>Dikarya</taxon>
        <taxon>Basidiomycota</taxon>
        <taxon>Agaricomycotina</taxon>
        <taxon>Agaricomycetes</taxon>
        <taxon>Agaricomycetidae</taxon>
        <taxon>Atheliales</taxon>
        <taxon>Atheliaceae</taxon>
        <taxon>Piloderma</taxon>
    </lineage>
</organism>
<dbReference type="PANTHER" id="PTHR47174">
    <property type="entry name" value="BRIDGING INTEGRATOR 3"/>
    <property type="match status" value="1"/>
</dbReference>
<dbReference type="GO" id="GO:0051666">
    <property type="term" value="P:actin cortical patch localization"/>
    <property type="evidence" value="ECO:0007669"/>
    <property type="project" value="InterPro"/>
</dbReference>
<evidence type="ECO:0000259" key="6">
    <source>
        <dbReference type="PROSITE" id="PS51021"/>
    </source>
</evidence>
<evidence type="ECO:0000256" key="4">
    <source>
        <dbReference type="SAM" id="MobiDB-lite"/>
    </source>
</evidence>
<dbReference type="SMART" id="SM00326">
    <property type="entry name" value="SH3"/>
    <property type="match status" value="1"/>
</dbReference>
<accession>A0A0C3CJH4</accession>
<keyword evidence="3" id="KW-0175">Coiled coil</keyword>
<dbReference type="AlphaFoldDB" id="A0A0C3CJH4"/>
<dbReference type="STRING" id="765440.A0A0C3CJH4"/>
<dbReference type="InParanoid" id="A0A0C3CJH4"/>
<feature type="compositionally biased region" description="Low complexity" evidence="4">
    <location>
        <begin position="279"/>
        <end position="290"/>
    </location>
</feature>
<dbReference type="SUPFAM" id="SSF103657">
    <property type="entry name" value="BAR/IMD domain-like"/>
    <property type="match status" value="1"/>
</dbReference>
<dbReference type="EMBL" id="KN832974">
    <property type="protein sequence ID" value="KIM89887.1"/>
    <property type="molecule type" value="Genomic_DNA"/>
</dbReference>
<dbReference type="PROSITE" id="PS50002">
    <property type="entry name" value="SH3"/>
    <property type="match status" value="1"/>
</dbReference>
<feature type="compositionally biased region" description="Low complexity" evidence="4">
    <location>
        <begin position="645"/>
        <end position="663"/>
    </location>
</feature>
<evidence type="ECO:0000256" key="3">
    <source>
        <dbReference type="SAM" id="Coils"/>
    </source>
</evidence>
<dbReference type="GO" id="GO:0008289">
    <property type="term" value="F:lipid binding"/>
    <property type="evidence" value="ECO:0007669"/>
    <property type="project" value="TreeGrafter"/>
</dbReference>
<dbReference type="SMART" id="SM00721">
    <property type="entry name" value="BAR"/>
    <property type="match status" value="1"/>
</dbReference>
<feature type="coiled-coil region" evidence="3">
    <location>
        <begin position="129"/>
        <end position="194"/>
    </location>
</feature>
<keyword evidence="8" id="KW-1185">Reference proteome</keyword>
<dbReference type="GO" id="GO:0015629">
    <property type="term" value="C:actin cytoskeleton"/>
    <property type="evidence" value="ECO:0007669"/>
    <property type="project" value="TreeGrafter"/>
</dbReference>
<reference evidence="8" key="2">
    <citation type="submission" date="2015-01" db="EMBL/GenBank/DDBJ databases">
        <title>Evolutionary Origins and Diversification of the Mycorrhizal Mutualists.</title>
        <authorList>
            <consortium name="DOE Joint Genome Institute"/>
            <consortium name="Mycorrhizal Genomics Consortium"/>
            <person name="Kohler A."/>
            <person name="Kuo A."/>
            <person name="Nagy L.G."/>
            <person name="Floudas D."/>
            <person name="Copeland A."/>
            <person name="Barry K.W."/>
            <person name="Cichocki N."/>
            <person name="Veneault-Fourrey C."/>
            <person name="LaButti K."/>
            <person name="Lindquist E.A."/>
            <person name="Lipzen A."/>
            <person name="Lundell T."/>
            <person name="Morin E."/>
            <person name="Murat C."/>
            <person name="Riley R."/>
            <person name="Ohm R."/>
            <person name="Sun H."/>
            <person name="Tunlid A."/>
            <person name="Henrissat B."/>
            <person name="Grigoriev I.V."/>
            <person name="Hibbett D.S."/>
            <person name="Martin F."/>
        </authorList>
    </citation>
    <scope>NUCLEOTIDE SEQUENCE [LARGE SCALE GENOMIC DNA]</scope>
    <source>
        <strain evidence="8">F 1598</strain>
    </source>
</reference>
<feature type="compositionally biased region" description="Pro residues" evidence="4">
    <location>
        <begin position="615"/>
        <end position="636"/>
    </location>
</feature>
<dbReference type="GO" id="GO:0031097">
    <property type="term" value="C:medial cortex"/>
    <property type="evidence" value="ECO:0007669"/>
    <property type="project" value="TreeGrafter"/>
</dbReference>
<dbReference type="GO" id="GO:0097320">
    <property type="term" value="P:plasma membrane tubulation"/>
    <property type="evidence" value="ECO:0007669"/>
    <property type="project" value="TreeGrafter"/>
</dbReference>
<dbReference type="FunCoup" id="A0A0C3CJH4">
    <property type="interactions" value="366"/>
</dbReference>
<dbReference type="InterPro" id="IPR046982">
    <property type="entry name" value="BIN3/RVS161-like"/>
</dbReference>
<dbReference type="PROSITE" id="PS51021">
    <property type="entry name" value="BAR"/>
    <property type="match status" value="1"/>
</dbReference>
<dbReference type="GO" id="GO:1990528">
    <property type="term" value="C:Rvs161p-Rvs167p complex"/>
    <property type="evidence" value="ECO:0007669"/>
    <property type="project" value="TreeGrafter"/>
</dbReference>
<evidence type="ECO:0000256" key="2">
    <source>
        <dbReference type="PROSITE-ProRule" id="PRU00192"/>
    </source>
</evidence>
<evidence type="ECO:0000256" key="1">
    <source>
        <dbReference type="ARBA" id="ARBA00022443"/>
    </source>
</evidence>
<name>A0A0C3CJH4_PILCF</name>